<name>A0A8H4XL53_9HYPO</name>
<gene>
    <name evidence="1" type="ORF">FZEAL_4870</name>
</gene>
<dbReference type="AlphaFoldDB" id="A0A8H4XL53"/>
<dbReference type="EMBL" id="JABEYC010000339">
    <property type="protein sequence ID" value="KAF4978803.1"/>
    <property type="molecule type" value="Genomic_DNA"/>
</dbReference>
<evidence type="ECO:0000313" key="1">
    <source>
        <dbReference type="EMBL" id="KAF4978803.1"/>
    </source>
</evidence>
<proteinExistence type="predicted"/>
<sequence>MEPTWQDTIDSIVEWVADDRFAAKCGHIQGPAATAKGIKVPLAIWKTLRDQSPDVHVVHVLADFKRSHVVECRTELEAGSQAADGLDLSSLRNFTTLTYHEFVDLFRETLIETDPEFSAEFALAFSVAFAYIMSFDGASADGTMRVMTMSWENIHPFARELFRYCEVYQEFELPEINRGQARIMSSPEESIPLALKTIRDLYASKNPDFRHMTVTFMDFKIDRSEWGNYNITSTNDLEILYQAKDHINPWILAPDGLRTPRNLPASNLVYIIPSGSSEERRIFDLETRQVVAVTLKTSTSERKQQLSWMDRTECARSGVTVIMPNGFIEGENAELPRRLEVLNSQLSGFILALTEFVDWPSAYMALMLHNFRRLVEHHVVADMTRRLVLSQILNVEDTPLGFSLNLPKEAHRNFYRVLPLLKYDGRAAHFLCAPSSSSFVVLIKMQAAVMLMTSFSSLFAFDSTVIEEAVEEIVSFAGQSINGNFARFGSFWMAKGLMMLVTKHTPKEPQPMDILRLPELGLTIDIVGLGEARATFNAIFHEFLENGVAVAHDRDSADGCGNRKVTEAEFEEVSLHLARAYTHQRALVTWDTDTGEMLMTDQLSKQPLCFETDTDRFIAWADIIKADGLSVVGVYSYAGRDPSTGMTTIQDWTWIPQKVWSIWSHELEAASMVKVGSLRNFYRLVANEDEMSDVVDSR</sequence>
<dbReference type="Proteomes" id="UP000635477">
    <property type="component" value="Unassembled WGS sequence"/>
</dbReference>
<organism evidence="1 2">
    <name type="scientific">Fusarium zealandicum</name>
    <dbReference type="NCBI Taxonomy" id="1053134"/>
    <lineage>
        <taxon>Eukaryota</taxon>
        <taxon>Fungi</taxon>
        <taxon>Dikarya</taxon>
        <taxon>Ascomycota</taxon>
        <taxon>Pezizomycotina</taxon>
        <taxon>Sordariomycetes</taxon>
        <taxon>Hypocreomycetidae</taxon>
        <taxon>Hypocreales</taxon>
        <taxon>Nectriaceae</taxon>
        <taxon>Fusarium</taxon>
        <taxon>Fusarium staphyleae species complex</taxon>
    </lineage>
</organism>
<reference evidence="1" key="1">
    <citation type="journal article" date="2020" name="BMC Genomics">
        <title>Correction to: Identification and distribution of gene clusters required for synthesis of sphingolipid metabolism inhibitors in diverse species of the filamentous fungus Fusarium.</title>
        <authorList>
            <person name="Kim H.S."/>
            <person name="Lohmar J.M."/>
            <person name="Busman M."/>
            <person name="Brown D.W."/>
            <person name="Naumann T.A."/>
            <person name="Divon H.H."/>
            <person name="Lysoe E."/>
            <person name="Uhlig S."/>
            <person name="Proctor R.H."/>
        </authorList>
    </citation>
    <scope>NUCLEOTIDE SEQUENCE</scope>
    <source>
        <strain evidence="1">NRRL 22465</strain>
    </source>
</reference>
<dbReference type="OrthoDB" id="5078127at2759"/>
<keyword evidence="2" id="KW-1185">Reference proteome</keyword>
<comment type="caution">
    <text evidence="1">The sequence shown here is derived from an EMBL/GenBank/DDBJ whole genome shotgun (WGS) entry which is preliminary data.</text>
</comment>
<accession>A0A8H4XL53</accession>
<evidence type="ECO:0000313" key="2">
    <source>
        <dbReference type="Proteomes" id="UP000635477"/>
    </source>
</evidence>
<protein>
    <submittedName>
        <fullName evidence="1">Uncharacterized protein</fullName>
    </submittedName>
</protein>
<reference evidence="1" key="2">
    <citation type="submission" date="2020-05" db="EMBL/GenBank/DDBJ databases">
        <authorList>
            <person name="Kim H.-S."/>
            <person name="Proctor R.H."/>
            <person name="Brown D.W."/>
        </authorList>
    </citation>
    <scope>NUCLEOTIDE SEQUENCE</scope>
    <source>
        <strain evidence="1">NRRL 22465</strain>
    </source>
</reference>